<protein>
    <submittedName>
        <fullName evidence="2">Probable alpha-ketoglutarate-dependent hypophosphite dioxygenase</fullName>
    </submittedName>
</protein>
<dbReference type="PANTHER" id="PTHR20883">
    <property type="entry name" value="PHYTANOYL-COA DIOXYGENASE DOMAIN CONTAINING 1"/>
    <property type="match status" value="1"/>
</dbReference>
<organism evidence="2 3">
    <name type="scientific">Geodia barretti</name>
    <name type="common">Barrett's horny sponge</name>
    <dbReference type="NCBI Taxonomy" id="519541"/>
    <lineage>
        <taxon>Eukaryota</taxon>
        <taxon>Metazoa</taxon>
        <taxon>Porifera</taxon>
        <taxon>Demospongiae</taxon>
        <taxon>Heteroscleromorpha</taxon>
        <taxon>Tetractinellida</taxon>
        <taxon>Astrophorina</taxon>
        <taxon>Geodiidae</taxon>
        <taxon>Geodia</taxon>
    </lineage>
</organism>
<reference evidence="2" key="1">
    <citation type="submission" date="2023-03" db="EMBL/GenBank/DDBJ databases">
        <authorList>
            <person name="Steffen K."/>
            <person name="Cardenas P."/>
        </authorList>
    </citation>
    <scope>NUCLEOTIDE SEQUENCE</scope>
</reference>
<proteinExistence type="predicted"/>
<comment type="cofactor">
    <cofactor evidence="1">
        <name>Fe cation</name>
        <dbReference type="ChEBI" id="CHEBI:24875"/>
    </cofactor>
</comment>
<sequence length="268" mass="30472">MHNELTESQINFYQENGFLVIENFLDAEELAEWRRCTDESVEERLGNSVKFMTNQMDAKQFYARVFTQCLRLSDTHTGMQKLVHDPRLGKMATQLAGVDGVRIWHDQALIKPPHGNPTAWHLDVPYWSFDSRDALSFWVALDDATLANGCMWYLPGTHKAARFDNVGIGINIGELFNVYPEWKQIEPQCAPCPAGSIAWHNGLVAHGAGANMTIRHRRAMTCGFMPDGCTFNGKKNILPEDYFESLEIGDVLNNDKQNTLIWHKDRDA</sequence>
<comment type="caution">
    <text evidence="2">The sequence shown here is derived from an EMBL/GenBank/DDBJ whole genome shotgun (WGS) entry which is preliminary data.</text>
</comment>
<evidence type="ECO:0000256" key="1">
    <source>
        <dbReference type="ARBA" id="ARBA00001962"/>
    </source>
</evidence>
<keyword evidence="3" id="KW-1185">Reference proteome</keyword>
<dbReference type="InterPro" id="IPR008775">
    <property type="entry name" value="Phytyl_CoA_dOase-like"/>
</dbReference>
<keyword evidence="2" id="KW-0560">Oxidoreductase</keyword>
<evidence type="ECO:0000313" key="3">
    <source>
        <dbReference type="Proteomes" id="UP001174909"/>
    </source>
</evidence>
<dbReference type="PANTHER" id="PTHR20883:SF46">
    <property type="entry name" value="PHYTANOYL-COA HYDROXYLASE"/>
    <property type="match status" value="1"/>
</dbReference>
<accession>A0AA35RGN4</accession>
<name>A0AA35RGN4_GEOBA</name>
<dbReference type="Proteomes" id="UP001174909">
    <property type="component" value="Unassembled WGS sequence"/>
</dbReference>
<keyword evidence="2" id="KW-0223">Dioxygenase</keyword>
<gene>
    <name evidence="2" type="ORF">GBAR_LOCUS6634</name>
</gene>
<dbReference type="Gene3D" id="2.60.120.620">
    <property type="entry name" value="q2cbj1_9rhob like domain"/>
    <property type="match status" value="1"/>
</dbReference>
<dbReference type="GO" id="GO:0051213">
    <property type="term" value="F:dioxygenase activity"/>
    <property type="evidence" value="ECO:0007669"/>
    <property type="project" value="UniProtKB-KW"/>
</dbReference>
<dbReference type="AlphaFoldDB" id="A0AA35RGN4"/>
<evidence type="ECO:0000313" key="2">
    <source>
        <dbReference type="EMBL" id="CAI8009966.1"/>
    </source>
</evidence>
<dbReference type="SUPFAM" id="SSF51197">
    <property type="entry name" value="Clavaminate synthase-like"/>
    <property type="match status" value="1"/>
</dbReference>
<dbReference type="Pfam" id="PF05721">
    <property type="entry name" value="PhyH"/>
    <property type="match status" value="1"/>
</dbReference>
<dbReference type="EMBL" id="CASHTH010000999">
    <property type="protein sequence ID" value="CAI8009966.1"/>
    <property type="molecule type" value="Genomic_DNA"/>
</dbReference>